<keyword evidence="10" id="KW-0732">Signal</keyword>
<dbReference type="SUPFAM" id="SSF52058">
    <property type="entry name" value="L domain-like"/>
    <property type="match status" value="1"/>
</dbReference>
<evidence type="ECO:0000256" key="3">
    <source>
        <dbReference type="ARBA" id="ARBA00012513"/>
    </source>
</evidence>
<evidence type="ECO:0000256" key="21">
    <source>
        <dbReference type="ARBA" id="ARBA00048679"/>
    </source>
</evidence>
<evidence type="ECO:0000256" key="15">
    <source>
        <dbReference type="ARBA" id="ARBA00022989"/>
    </source>
</evidence>
<keyword evidence="16" id="KW-0472">Membrane</keyword>
<evidence type="ECO:0000256" key="23">
    <source>
        <dbReference type="SAM" id="MobiDB-lite"/>
    </source>
</evidence>
<evidence type="ECO:0000259" key="24">
    <source>
        <dbReference type="PROSITE" id="PS50011"/>
    </source>
</evidence>
<dbReference type="FunFam" id="1.10.510.10:FF:000044">
    <property type="entry name" value="Putative LRR receptor-like serine/threonine-protein kinase"/>
    <property type="match status" value="1"/>
</dbReference>
<dbReference type="eggNOG" id="ENOG502QTAM">
    <property type="taxonomic scope" value="Eukaryota"/>
</dbReference>
<evidence type="ECO:0000256" key="6">
    <source>
        <dbReference type="ARBA" id="ARBA00022553"/>
    </source>
</evidence>
<evidence type="ECO:0000256" key="18">
    <source>
        <dbReference type="ARBA" id="ARBA00023180"/>
    </source>
</evidence>
<evidence type="ECO:0000256" key="7">
    <source>
        <dbReference type="ARBA" id="ARBA00022614"/>
    </source>
</evidence>
<feature type="binding site" evidence="22">
    <location>
        <position position="505"/>
    </location>
    <ligand>
        <name>ATP</name>
        <dbReference type="ChEBI" id="CHEBI:30616"/>
    </ligand>
</feature>
<feature type="region of interest" description="Disordered" evidence="23">
    <location>
        <begin position="782"/>
        <end position="818"/>
    </location>
</feature>
<dbReference type="InterPro" id="IPR000719">
    <property type="entry name" value="Prot_kinase_dom"/>
</dbReference>
<evidence type="ECO:0000256" key="22">
    <source>
        <dbReference type="PROSITE-ProRule" id="PRU10141"/>
    </source>
</evidence>
<dbReference type="InterPro" id="IPR011009">
    <property type="entry name" value="Kinase-like_dom_sf"/>
</dbReference>
<evidence type="ECO:0000256" key="11">
    <source>
        <dbReference type="ARBA" id="ARBA00022737"/>
    </source>
</evidence>
<gene>
    <name evidence="25" type="ORF">L484_003513</name>
</gene>
<dbReference type="FunFam" id="2.60.120.430:FF:000004">
    <property type="entry name" value="Putative leucine-rich repeat receptor-like serine/threonine-protein kinase"/>
    <property type="match status" value="1"/>
</dbReference>
<keyword evidence="18" id="KW-0325">Glycoprotein</keyword>
<evidence type="ECO:0000256" key="10">
    <source>
        <dbReference type="ARBA" id="ARBA00022729"/>
    </source>
</evidence>
<keyword evidence="13 25" id="KW-0418">Kinase</keyword>
<keyword evidence="5" id="KW-0723">Serine/threonine-protein kinase</keyword>
<evidence type="ECO:0000256" key="17">
    <source>
        <dbReference type="ARBA" id="ARBA00023170"/>
    </source>
</evidence>
<evidence type="ECO:0000256" key="4">
    <source>
        <dbReference type="ARBA" id="ARBA00022512"/>
    </source>
</evidence>
<dbReference type="Gene3D" id="3.30.200.20">
    <property type="entry name" value="Phosphorylase Kinase, domain 1"/>
    <property type="match status" value="1"/>
</dbReference>
<keyword evidence="4" id="KW-0134">Cell wall</keyword>
<dbReference type="InterPro" id="IPR055414">
    <property type="entry name" value="LRR_R13L4/SHOC2-like"/>
</dbReference>
<organism evidence="25 26">
    <name type="scientific">Morus notabilis</name>
    <dbReference type="NCBI Taxonomy" id="981085"/>
    <lineage>
        <taxon>Eukaryota</taxon>
        <taxon>Viridiplantae</taxon>
        <taxon>Streptophyta</taxon>
        <taxon>Embryophyta</taxon>
        <taxon>Tracheophyta</taxon>
        <taxon>Spermatophyta</taxon>
        <taxon>Magnoliopsida</taxon>
        <taxon>eudicotyledons</taxon>
        <taxon>Gunneridae</taxon>
        <taxon>Pentapetalae</taxon>
        <taxon>rosids</taxon>
        <taxon>fabids</taxon>
        <taxon>Rosales</taxon>
        <taxon>Moraceae</taxon>
        <taxon>Moreae</taxon>
        <taxon>Morus</taxon>
    </lineage>
</organism>
<feature type="compositionally biased region" description="Polar residues" evidence="23">
    <location>
        <begin position="794"/>
        <end position="811"/>
    </location>
</feature>
<evidence type="ECO:0000256" key="13">
    <source>
        <dbReference type="ARBA" id="ARBA00022777"/>
    </source>
</evidence>
<evidence type="ECO:0000256" key="8">
    <source>
        <dbReference type="ARBA" id="ARBA00022679"/>
    </source>
</evidence>
<dbReference type="Pfam" id="PF11721">
    <property type="entry name" value="Malectin"/>
    <property type="match status" value="1"/>
</dbReference>
<dbReference type="AlphaFoldDB" id="W9SYX6"/>
<keyword evidence="14 22" id="KW-0067">ATP-binding</keyword>
<dbReference type="Gene3D" id="2.60.120.430">
    <property type="entry name" value="Galactose-binding lectin"/>
    <property type="match status" value="1"/>
</dbReference>
<dbReference type="GO" id="GO:0016020">
    <property type="term" value="C:membrane"/>
    <property type="evidence" value="ECO:0007669"/>
    <property type="project" value="UniProtKB-SubCell"/>
</dbReference>
<dbReference type="FunFam" id="3.30.200.20:FF:000217">
    <property type="entry name" value="probable LRR receptor-like serine/threonine-protein kinase At1g53430"/>
    <property type="match status" value="1"/>
</dbReference>
<dbReference type="EMBL" id="KE346340">
    <property type="protein sequence ID" value="EXC33468.1"/>
    <property type="molecule type" value="Genomic_DNA"/>
</dbReference>
<evidence type="ECO:0000313" key="25">
    <source>
        <dbReference type="EMBL" id="EXC33468.1"/>
    </source>
</evidence>
<dbReference type="STRING" id="981085.W9SYX6"/>
<sequence length="851" mass="94729">MEAAGSDLKFESNNTCDFKRPETNSTIECTCLDTYCHITVLSLKGFSLKGRIPSEIANLKHLGKLDLTRNNLYGSLPTEWTRLKNLSYISLTANLLSGEIPKEWGNFTNLAYLSLEANNFSGTVPEELGKLVNLTDLILRNLNLSGPIPFDIWQKDTDDDKDDDREMLDLSFNNLEGELPDNVTTPLKFTFLGGNKLSGSIPDLFLVYGDKYFVYVSNLDDVLLVGFDSLIFPTTILTGQLTTVISRVDMDRQSLHINCGGGNETIKTGSGRLLYEGDNVNDKDTAAMDFIQTYWGFSNTGESMDNDMEGDDQYRFKSSIEYKGDFGPLYSTARRSPQSLTYYGFCLQNGVYKVSLHFAEIIYTVTDDTEYNSHARRVFDGKREIKDFNINDKANRTGEPVVKTFSNVNVTDHTLEIRLYWAGKGTTCIPKRGHYGPLISAISVCHSSKDHCEDLTGLELIKGSFTLRKLRAATNNFDPENKIGEGGFGIVYKGKLVDGTVIAVKQLSSRSKQGNREFVTEIGMISGLEHPNLVKLYGCCIEGNQLLLVYEYMENNSLGHALFGTSGLKLDWTTRLNICVGIAKGICFLHEGSVLKIVHRDIKATNVLLDRDLNPKISDFGLAKLHEEENTHISTRVAGTIGYMAPEYALWGYLTEKADVYSFGVVALEIVSGKCNTSYRPQNNCVCLLDYAFVLQKKGDLLQIMDEKLGSEFNEEEAKRIIKIALLCTNASPALRPTMSEVVSMLEGNTVVKELISDPGIYGDEYGNDLRFKPLKAYHQQVQKKNNEAEKQGKNSNSDALQTEPSTSTSAHDLYPINPESLTISGQDLYQINTESVTISDSSTFMSHHSS</sequence>
<keyword evidence="17 25" id="KW-0675">Receptor</keyword>
<evidence type="ECO:0000256" key="14">
    <source>
        <dbReference type="ARBA" id="ARBA00022840"/>
    </source>
</evidence>
<dbReference type="CDD" id="cd14066">
    <property type="entry name" value="STKc_IRAK"/>
    <property type="match status" value="1"/>
</dbReference>
<comment type="catalytic activity">
    <reaction evidence="21">
        <text>L-seryl-[protein] + ATP = O-phospho-L-seryl-[protein] + ADP + H(+)</text>
        <dbReference type="Rhea" id="RHEA:17989"/>
        <dbReference type="Rhea" id="RHEA-COMP:9863"/>
        <dbReference type="Rhea" id="RHEA-COMP:11604"/>
        <dbReference type="ChEBI" id="CHEBI:15378"/>
        <dbReference type="ChEBI" id="CHEBI:29999"/>
        <dbReference type="ChEBI" id="CHEBI:30616"/>
        <dbReference type="ChEBI" id="CHEBI:83421"/>
        <dbReference type="ChEBI" id="CHEBI:456216"/>
        <dbReference type="EC" id="2.7.11.1"/>
    </reaction>
</comment>
<evidence type="ECO:0000256" key="1">
    <source>
        <dbReference type="ARBA" id="ARBA00004191"/>
    </source>
</evidence>
<dbReference type="PROSITE" id="PS00108">
    <property type="entry name" value="PROTEIN_KINASE_ST"/>
    <property type="match status" value="1"/>
</dbReference>
<dbReference type="Gene3D" id="3.80.10.10">
    <property type="entry name" value="Ribonuclease Inhibitor"/>
    <property type="match status" value="1"/>
</dbReference>
<dbReference type="InterPro" id="IPR021720">
    <property type="entry name" value="Malectin_dom"/>
</dbReference>
<dbReference type="InterPro" id="IPR051824">
    <property type="entry name" value="LRR_Rcpt-Like_S/T_Kinase"/>
</dbReference>
<dbReference type="PANTHER" id="PTHR48006:SF66">
    <property type="entry name" value="PROTEIN KINASE DOMAIN-CONTAINING PROTEIN"/>
    <property type="match status" value="1"/>
</dbReference>
<dbReference type="InterPro" id="IPR008271">
    <property type="entry name" value="Ser/Thr_kinase_AS"/>
</dbReference>
<evidence type="ECO:0000256" key="2">
    <source>
        <dbReference type="ARBA" id="ARBA00004479"/>
    </source>
</evidence>
<dbReference type="PROSITE" id="PS00107">
    <property type="entry name" value="PROTEIN_KINASE_ATP"/>
    <property type="match status" value="1"/>
</dbReference>
<dbReference type="InterPro" id="IPR032675">
    <property type="entry name" value="LRR_dom_sf"/>
</dbReference>
<dbReference type="Gene3D" id="1.10.510.10">
    <property type="entry name" value="Transferase(Phosphotransferase) domain 1"/>
    <property type="match status" value="1"/>
</dbReference>
<accession>W9SYX6</accession>
<comment type="subcellular location">
    <subcellularLocation>
        <location evidence="2">Membrane</location>
        <topology evidence="2">Single-pass type I membrane protein</topology>
    </subcellularLocation>
    <subcellularLocation>
        <location evidence="1">Secreted</location>
        <location evidence="1">Cell wall</location>
    </subcellularLocation>
</comment>
<keyword evidence="15" id="KW-1133">Transmembrane helix</keyword>
<dbReference type="SUPFAM" id="SSF56112">
    <property type="entry name" value="Protein kinase-like (PK-like)"/>
    <property type="match status" value="1"/>
</dbReference>
<evidence type="ECO:0000256" key="16">
    <source>
        <dbReference type="ARBA" id="ARBA00023136"/>
    </source>
</evidence>
<keyword evidence="11" id="KW-0677">Repeat</keyword>
<proteinExistence type="inferred from homology"/>
<dbReference type="GO" id="GO:0005524">
    <property type="term" value="F:ATP binding"/>
    <property type="evidence" value="ECO:0007669"/>
    <property type="project" value="UniProtKB-UniRule"/>
</dbReference>
<keyword evidence="8" id="KW-0808">Transferase</keyword>
<keyword evidence="4" id="KW-0964">Secreted</keyword>
<keyword evidence="26" id="KW-1185">Reference proteome</keyword>
<dbReference type="InterPro" id="IPR017441">
    <property type="entry name" value="Protein_kinase_ATP_BS"/>
</dbReference>
<dbReference type="Pfam" id="PF07714">
    <property type="entry name" value="PK_Tyr_Ser-Thr"/>
    <property type="match status" value="1"/>
</dbReference>
<evidence type="ECO:0000256" key="12">
    <source>
        <dbReference type="ARBA" id="ARBA00022741"/>
    </source>
</evidence>
<dbReference type="FunFam" id="3.80.10.10:FF:000400">
    <property type="entry name" value="Nuclear pore complex protein NUP107"/>
    <property type="match status" value="1"/>
</dbReference>
<dbReference type="PANTHER" id="PTHR48006">
    <property type="entry name" value="LEUCINE-RICH REPEAT-CONTAINING PROTEIN DDB_G0281931-RELATED"/>
    <property type="match status" value="1"/>
</dbReference>
<dbReference type="EC" id="2.7.11.1" evidence="3"/>
<dbReference type="SMART" id="SM00220">
    <property type="entry name" value="S_TKc"/>
    <property type="match status" value="1"/>
</dbReference>
<feature type="domain" description="Protein kinase" evidence="24">
    <location>
        <begin position="477"/>
        <end position="752"/>
    </location>
</feature>
<dbReference type="Proteomes" id="UP000030645">
    <property type="component" value="Unassembled WGS sequence"/>
</dbReference>
<keyword evidence="6" id="KW-0597">Phosphoprotein</keyword>
<dbReference type="Pfam" id="PF23598">
    <property type="entry name" value="LRR_14"/>
    <property type="match status" value="1"/>
</dbReference>
<evidence type="ECO:0000256" key="9">
    <source>
        <dbReference type="ARBA" id="ARBA00022692"/>
    </source>
</evidence>
<evidence type="ECO:0000256" key="5">
    <source>
        <dbReference type="ARBA" id="ARBA00022527"/>
    </source>
</evidence>
<comment type="similarity">
    <text evidence="19">Belongs to the polygalacturonase-inhibiting protein family.</text>
</comment>
<protein>
    <recommendedName>
        <fullName evidence="3">non-specific serine/threonine protein kinase</fullName>
        <ecNumber evidence="3">2.7.11.1</ecNumber>
    </recommendedName>
</protein>
<keyword evidence="12 22" id="KW-0547">Nucleotide-binding</keyword>
<dbReference type="InterPro" id="IPR001245">
    <property type="entry name" value="Ser-Thr/Tyr_kinase_cat_dom"/>
</dbReference>
<evidence type="ECO:0000313" key="26">
    <source>
        <dbReference type="Proteomes" id="UP000030645"/>
    </source>
</evidence>
<keyword evidence="9" id="KW-0812">Transmembrane</keyword>
<evidence type="ECO:0000256" key="19">
    <source>
        <dbReference type="ARBA" id="ARBA00038043"/>
    </source>
</evidence>
<name>W9SYX6_9ROSA</name>
<dbReference type="GO" id="GO:0004674">
    <property type="term" value="F:protein serine/threonine kinase activity"/>
    <property type="evidence" value="ECO:0007669"/>
    <property type="project" value="UniProtKB-KW"/>
</dbReference>
<comment type="catalytic activity">
    <reaction evidence="20">
        <text>L-threonyl-[protein] + ATP = O-phospho-L-threonyl-[protein] + ADP + H(+)</text>
        <dbReference type="Rhea" id="RHEA:46608"/>
        <dbReference type="Rhea" id="RHEA-COMP:11060"/>
        <dbReference type="Rhea" id="RHEA-COMP:11605"/>
        <dbReference type="ChEBI" id="CHEBI:15378"/>
        <dbReference type="ChEBI" id="CHEBI:30013"/>
        <dbReference type="ChEBI" id="CHEBI:30616"/>
        <dbReference type="ChEBI" id="CHEBI:61977"/>
        <dbReference type="ChEBI" id="CHEBI:456216"/>
        <dbReference type="EC" id="2.7.11.1"/>
    </reaction>
</comment>
<dbReference type="PROSITE" id="PS50011">
    <property type="entry name" value="PROTEIN_KINASE_DOM"/>
    <property type="match status" value="1"/>
</dbReference>
<evidence type="ECO:0000256" key="20">
    <source>
        <dbReference type="ARBA" id="ARBA00047899"/>
    </source>
</evidence>
<keyword evidence="7" id="KW-0433">Leucine-rich repeat</keyword>
<reference evidence="26" key="1">
    <citation type="submission" date="2013-01" db="EMBL/GenBank/DDBJ databases">
        <title>Draft Genome Sequence of a Mulberry Tree, Morus notabilis C.K. Schneid.</title>
        <authorList>
            <person name="He N."/>
            <person name="Zhao S."/>
        </authorList>
    </citation>
    <scope>NUCLEOTIDE SEQUENCE</scope>
</reference>